<protein>
    <submittedName>
        <fullName evidence="5">UDP-Glycosyltransferase/glycogen phosphorylase</fullName>
    </submittedName>
</protein>
<feature type="compositionally biased region" description="Acidic residues" evidence="2">
    <location>
        <begin position="791"/>
        <end position="804"/>
    </location>
</feature>
<feature type="region of interest" description="Disordered" evidence="2">
    <location>
        <begin position="240"/>
        <end position="270"/>
    </location>
</feature>
<feature type="compositionally biased region" description="Polar residues" evidence="2">
    <location>
        <begin position="41"/>
        <end position="68"/>
    </location>
</feature>
<dbReference type="Gene3D" id="3.40.50.2000">
    <property type="entry name" value="Glycogen Phosphorylase B"/>
    <property type="match status" value="2"/>
</dbReference>
<organism evidence="5 6">
    <name type="scientific">Morchella conica CCBAS932</name>
    <dbReference type="NCBI Taxonomy" id="1392247"/>
    <lineage>
        <taxon>Eukaryota</taxon>
        <taxon>Fungi</taxon>
        <taxon>Dikarya</taxon>
        <taxon>Ascomycota</taxon>
        <taxon>Pezizomycotina</taxon>
        <taxon>Pezizomycetes</taxon>
        <taxon>Pezizales</taxon>
        <taxon>Morchellaceae</taxon>
        <taxon>Morchella</taxon>
    </lineage>
</organism>
<dbReference type="SUPFAM" id="SSF53756">
    <property type="entry name" value="UDP-Glycosyltransferase/glycogen phosphorylase"/>
    <property type="match status" value="1"/>
</dbReference>
<feature type="domain" description="Erythromycin biosynthesis protein CIII-like C-terminal" evidence="4">
    <location>
        <begin position="474"/>
        <end position="572"/>
    </location>
</feature>
<feature type="compositionally biased region" description="Polar residues" evidence="2">
    <location>
        <begin position="251"/>
        <end position="261"/>
    </location>
</feature>
<proteinExistence type="predicted"/>
<evidence type="ECO:0000259" key="3">
    <source>
        <dbReference type="Pfam" id="PF03033"/>
    </source>
</evidence>
<feature type="compositionally biased region" description="Basic and acidic residues" evidence="2">
    <location>
        <begin position="768"/>
        <end position="782"/>
    </location>
</feature>
<feature type="compositionally biased region" description="Basic residues" evidence="2">
    <location>
        <begin position="21"/>
        <end position="33"/>
    </location>
</feature>
<dbReference type="PANTHER" id="PTHR48050">
    <property type="entry name" value="STEROL 3-BETA-GLUCOSYLTRANSFERASE"/>
    <property type="match status" value="1"/>
</dbReference>
<evidence type="ECO:0000313" key="5">
    <source>
        <dbReference type="EMBL" id="RPB13421.1"/>
    </source>
</evidence>
<dbReference type="InterPro" id="IPR002213">
    <property type="entry name" value="UDP_glucos_trans"/>
</dbReference>
<evidence type="ECO:0000256" key="2">
    <source>
        <dbReference type="SAM" id="MobiDB-lite"/>
    </source>
</evidence>
<accession>A0A3N4KYJ9</accession>
<dbReference type="InterPro" id="IPR050426">
    <property type="entry name" value="Glycosyltransferase_28"/>
</dbReference>
<evidence type="ECO:0000256" key="1">
    <source>
        <dbReference type="ARBA" id="ARBA00022679"/>
    </source>
</evidence>
<dbReference type="InterPro" id="IPR010610">
    <property type="entry name" value="EryCIII-like_C"/>
</dbReference>
<dbReference type="OrthoDB" id="5835829at2759"/>
<dbReference type="Proteomes" id="UP000277580">
    <property type="component" value="Unassembled WGS sequence"/>
</dbReference>
<dbReference type="CDD" id="cd03784">
    <property type="entry name" value="GT1_Gtf-like"/>
    <property type="match status" value="1"/>
</dbReference>
<dbReference type="Pfam" id="PF06722">
    <property type="entry name" value="EryCIII-like_C"/>
    <property type="match status" value="1"/>
</dbReference>
<keyword evidence="6" id="KW-1185">Reference proteome</keyword>
<dbReference type="FunFam" id="3.40.50.2000:FF:000009">
    <property type="entry name" value="Sterol 3-beta-glucosyltransferase UGT80A2"/>
    <property type="match status" value="1"/>
</dbReference>
<dbReference type="InParanoid" id="A0A3N4KYJ9"/>
<reference evidence="5 6" key="1">
    <citation type="journal article" date="2018" name="Nat. Ecol. Evol.">
        <title>Pezizomycetes genomes reveal the molecular basis of ectomycorrhizal truffle lifestyle.</title>
        <authorList>
            <person name="Murat C."/>
            <person name="Payen T."/>
            <person name="Noel B."/>
            <person name="Kuo A."/>
            <person name="Morin E."/>
            <person name="Chen J."/>
            <person name="Kohler A."/>
            <person name="Krizsan K."/>
            <person name="Balestrini R."/>
            <person name="Da Silva C."/>
            <person name="Montanini B."/>
            <person name="Hainaut M."/>
            <person name="Levati E."/>
            <person name="Barry K.W."/>
            <person name="Belfiori B."/>
            <person name="Cichocki N."/>
            <person name="Clum A."/>
            <person name="Dockter R.B."/>
            <person name="Fauchery L."/>
            <person name="Guy J."/>
            <person name="Iotti M."/>
            <person name="Le Tacon F."/>
            <person name="Lindquist E.A."/>
            <person name="Lipzen A."/>
            <person name="Malagnac F."/>
            <person name="Mello A."/>
            <person name="Molinier V."/>
            <person name="Miyauchi S."/>
            <person name="Poulain J."/>
            <person name="Riccioni C."/>
            <person name="Rubini A."/>
            <person name="Sitrit Y."/>
            <person name="Splivallo R."/>
            <person name="Traeger S."/>
            <person name="Wang M."/>
            <person name="Zifcakova L."/>
            <person name="Wipf D."/>
            <person name="Zambonelli A."/>
            <person name="Paolocci F."/>
            <person name="Nowrousian M."/>
            <person name="Ottonello S."/>
            <person name="Baldrian P."/>
            <person name="Spatafora J.W."/>
            <person name="Henrissat B."/>
            <person name="Nagy L.G."/>
            <person name="Aury J.M."/>
            <person name="Wincker P."/>
            <person name="Grigoriev I.V."/>
            <person name="Bonfante P."/>
            <person name="Martin F.M."/>
        </authorList>
    </citation>
    <scope>NUCLEOTIDE SEQUENCE [LARGE SCALE GENOMIC DNA]</scope>
    <source>
        <strain evidence="5 6">CCBAS932</strain>
    </source>
</reference>
<feature type="domain" description="Glycosyltransferase family 28 N-terminal" evidence="3">
    <location>
        <begin position="135"/>
        <end position="214"/>
    </location>
</feature>
<evidence type="ECO:0000259" key="4">
    <source>
        <dbReference type="Pfam" id="PF06722"/>
    </source>
</evidence>
<dbReference type="AlphaFoldDB" id="A0A3N4KYJ9"/>
<name>A0A3N4KYJ9_9PEZI</name>
<dbReference type="EMBL" id="ML119123">
    <property type="protein sequence ID" value="RPB13421.1"/>
    <property type="molecule type" value="Genomic_DNA"/>
</dbReference>
<sequence length="1031" mass="113918">MDKMPNEPELKSSSKDNKNAATHKHPRLHRQFSKSKERPTMRTSRTSRQTWSPAPQSSAQRPTMTPSRFSHFDITHDEFSTSAFVDQDGRVHIDFNKLKEGPLSMFLNGANKSFPTDGVKPDEEDEVTPPPKLNIVVMVIGSRGDVQPFVAVAKVLAEQGGHRVRLATHPAFKEFVEENGVEFFDIGGDPAELMAFMVKNPGLIPSLETIKAGDVIRRREQMFEMFQGFWRACVEPNDDSFKKNKKHRDQSTTGSVTTSDWGSDEEDDEREIDGRPFIADAIIANPPCFAHVHCAEKLGVPLHLMFTFPYSPTQTMPHPLANITSSNVGSEYTNAISYPMIEMMTWQGLGDLVNRFREKTLGLEPVATLWAPGMISRLKVPFTYMWSPALIPKPHDWGDHIDITGFVFLDLASSFKPPKPLADFLAAGPPPVYIGFGSIVVDDPDGLTALIFEAVKQSGVRALVSKGWGGIGGEDESEIPENIFMLENTPHDWLFSQVSCVVHHGGAGTTAIGLYHGRPTMIVPFFGDQAFWGATVANANAGAEPVPHKELTAEKLAAGIEKLLSEECQTAAKEISRRIKEDDGDGAENAVKSFYRGIEALKRGKRGLGERGKEWGEGGPGGPGEGKWGSGGPGIHCAMLNDKVAVWRIRRTRTRLSALVAWALVKEGKLGWKDLRLVRHTEWNDFDGPGEPLSGGFSALFGSVAGVAKGAVSVPYSWYKGARRFDEEEGLDIAGEIRERSSSKAQSRSRSNSKRGRKSNKDPSPTSHKKDATPDRVPDTGVRKQIGSIPEGDEDADEEEQEEQEPIHREMAHNTAKGLSKVARAGVRAPMEVSLAVAQGFHNAPRLYGDTVRAPYRITGIHSGLRAAGKEFALGVYDGVTGVVVKPYEGAKEDGAVGFAKGLGKGVASGFFKTNAATAGVIGFTLKGVHKEVRKKRDRKVMVKLMNARMRQGEMEYREWREEKGEQGEKELREVVLAGWEKIEAEKEEKKQREWRLEENISGVKRGCGRRGLKRLIWRKRMRAIDAEWEQ</sequence>
<dbReference type="PANTHER" id="PTHR48050:SF5">
    <property type="entry name" value="UDP-GLUCOSE,STEROL TRANSFERASE"/>
    <property type="match status" value="1"/>
</dbReference>
<dbReference type="InterPro" id="IPR004276">
    <property type="entry name" value="GlycoTrans_28_N"/>
</dbReference>
<dbReference type="STRING" id="1392247.A0A3N4KYJ9"/>
<dbReference type="GO" id="GO:0016906">
    <property type="term" value="F:sterol 3-beta-glucosyltransferase activity"/>
    <property type="evidence" value="ECO:0007669"/>
    <property type="project" value="UniProtKB-ARBA"/>
</dbReference>
<feature type="region of interest" description="Disordered" evidence="2">
    <location>
        <begin position="736"/>
        <end position="814"/>
    </location>
</feature>
<feature type="compositionally biased region" description="Basic and acidic residues" evidence="2">
    <location>
        <begin position="1"/>
        <end position="18"/>
    </location>
</feature>
<dbReference type="GO" id="GO:0005975">
    <property type="term" value="P:carbohydrate metabolic process"/>
    <property type="evidence" value="ECO:0007669"/>
    <property type="project" value="InterPro"/>
</dbReference>
<dbReference type="Pfam" id="PF03033">
    <property type="entry name" value="Glyco_transf_28"/>
    <property type="match status" value="1"/>
</dbReference>
<evidence type="ECO:0000313" key="6">
    <source>
        <dbReference type="Proteomes" id="UP000277580"/>
    </source>
</evidence>
<feature type="region of interest" description="Disordered" evidence="2">
    <location>
        <begin position="1"/>
        <end position="69"/>
    </location>
</feature>
<keyword evidence="1 5" id="KW-0808">Transferase</keyword>
<gene>
    <name evidence="5" type="ORF">P167DRAFT_564595</name>
</gene>